<protein>
    <recommendedName>
        <fullName evidence="6">O-antigen ligase-related domain-containing protein</fullName>
    </recommendedName>
</protein>
<feature type="transmembrane region" description="Helical" evidence="5">
    <location>
        <begin position="74"/>
        <end position="95"/>
    </location>
</feature>
<dbReference type="Proteomes" id="UP000321230">
    <property type="component" value="Unassembled WGS sequence"/>
</dbReference>
<dbReference type="RefSeq" id="WP_228118274.1">
    <property type="nucleotide sequence ID" value="NZ_BARC01000005.1"/>
</dbReference>
<keyword evidence="4 5" id="KW-0472">Membrane</keyword>
<feature type="transmembrane region" description="Helical" evidence="5">
    <location>
        <begin position="382"/>
        <end position="400"/>
    </location>
</feature>
<comment type="caution">
    <text evidence="7">The sequence shown here is derived from an EMBL/GenBank/DDBJ whole genome shotgun (WGS) entry which is preliminary data.</text>
</comment>
<dbReference type="InterPro" id="IPR007016">
    <property type="entry name" value="O-antigen_ligase-rel_domated"/>
</dbReference>
<evidence type="ECO:0000256" key="2">
    <source>
        <dbReference type="ARBA" id="ARBA00022692"/>
    </source>
</evidence>
<feature type="transmembrane region" description="Helical" evidence="5">
    <location>
        <begin position="223"/>
        <end position="241"/>
    </location>
</feature>
<evidence type="ECO:0000313" key="8">
    <source>
        <dbReference type="Proteomes" id="UP000321230"/>
    </source>
</evidence>
<comment type="subcellular location">
    <subcellularLocation>
        <location evidence="1">Membrane</location>
        <topology evidence="1">Multi-pass membrane protein</topology>
    </subcellularLocation>
</comment>
<dbReference type="PANTHER" id="PTHR37422:SF21">
    <property type="entry name" value="EXOQ-LIKE PROTEIN"/>
    <property type="match status" value="1"/>
</dbReference>
<evidence type="ECO:0000259" key="6">
    <source>
        <dbReference type="Pfam" id="PF04932"/>
    </source>
</evidence>
<evidence type="ECO:0000256" key="1">
    <source>
        <dbReference type="ARBA" id="ARBA00004141"/>
    </source>
</evidence>
<dbReference type="EMBL" id="BJUZ01000001">
    <property type="protein sequence ID" value="GEK92486.1"/>
    <property type="molecule type" value="Genomic_DNA"/>
</dbReference>
<gene>
    <name evidence="7" type="ORF">GWA01_02560</name>
</gene>
<sequence length="412" mass="44369">MTALVLPLTLTHLRGLAEADLDILAVIFLLRSGITGATNDGWGWVREPWVLATFAWWGWQMLCTAMVSPGHGALVQAAVAIRFPLAAAALGCWILRDATTRRRVVWITCACGLYIAAQIIVQAVFGHNLFGNPRFPDGVLTGPYKTPRAAAPLSRLLLPTLMLGCAFIAARCRSRIARLVGMSGVTVVVVAITILAGQRMPFALCMFGIAICALLYRPMRPAALVGACAIPLLVLAVRVLSPGSFSHLVTRAQEQLAHFSQSPYGQIYTHAVVMAQGHPLLGQGYDAYRHHCADPTTFHGLSWLSPGIPDGGWQSLCVQHPHNHYLQALTNAGVPGLILFCMMIICWLIALWPRKGAPAVAIGLFAAVLIQEWPIASSSDFLNLPLGGWGFFLLGLGLSFRGVSEKHGFQAG</sequence>
<feature type="transmembrane region" description="Helical" evidence="5">
    <location>
        <begin position="332"/>
        <end position="352"/>
    </location>
</feature>
<dbReference type="GO" id="GO:0016020">
    <property type="term" value="C:membrane"/>
    <property type="evidence" value="ECO:0007669"/>
    <property type="project" value="UniProtKB-SubCell"/>
</dbReference>
<feature type="transmembrane region" description="Helical" evidence="5">
    <location>
        <begin position="104"/>
        <end position="130"/>
    </location>
</feature>
<feature type="domain" description="O-antigen ligase-related" evidence="6">
    <location>
        <begin position="186"/>
        <end position="341"/>
    </location>
</feature>
<dbReference type="PANTHER" id="PTHR37422">
    <property type="entry name" value="TEICHURONIC ACID BIOSYNTHESIS PROTEIN TUAE"/>
    <property type="match status" value="1"/>
</dbReference>
<evidence type="ECO:0000256" key="5">
    <source>
        <dbReference type="SAM" id="Phobius"/>
    </source>
</evidence>
<evidence type="ECO:0000256" key="4">
    <source>
        <dbReference type="ARBA" id="ARBA00023136"/>
    </source>
</evidence>
<reference evidence="7 8" key="1">
    <citation type="submission" date="2019-07" db="EMBL/GenBank/DDBJ databases">
        <title>Whole genome shotgun sequence of Gluconobacter wancherniae NBRC 103581.</title>
        <authorList>
            <person name="Hosoyama A."/>
            <person name="Uohara A."/>
            <person name="Ohji S."/>
            <person name="Ichikawa N."/>
        </authorList>
    </citation>
    <scope>NUCLEOTIDE SEQUENCE [LARGE SCALE GENOMIC DNA]</scope>
    <source>
        <strain evidence="7 8">NBRC 103581</strain>
    </source>
</reference>
<dbReference type="AlphaFoldDB" id="A0A511AWG2"/>
<dbReference type="InterPro" id="IPR051533">
    <property type="entry name" value="WaaL-like"/>
</dbReference>
<evidence type="ECO:0000313" key="7">
    <source>
        <dbReference type="EMBL" id="GEK92486.1"/>
    </source>
</evidence>
<feature type="transmembrane region" description="Helical" evidence="5">
    <location>
        <begin position="176"/>
        <end position="194"/>
    </location>
</feature>
<accession>A0A511AWG2</accession>
<keyword evidence="2 5" id="KW-0812">Transmembrane</keyword>
<keyword evidence="3 5" id="KW-1133">Transmembrane helix</keyword>
<dbReference type="Pfam" id="PF04932">
    <property type="entry name" value="Wzy_C"/>
    <property type="match status" value="1"/>
</dbReference>
<feature type="transmembrane region" description="Helical" evidence="5">
    <location>
        <begin position="200"/>
        <end position="216"/>
    </location>
</feature>
<name>A0A511AWG2_9PROT</name>
<organism evidence="7 8">
    <name type="scientific">Gluconobacter wancherniae NBRC 103581</name>
    <dbReference type="NCBI Taxonomy" id="656744"/>
    <lineage>
        <taxon>Bacteria</taxon>
        <taxon>Pseudomonadati</taxon>
        <taxon>Pseudomonadota</taxon>
        <taxon>Alphaproteobacteria</taxon>
        <taxon>Acetobacterales</taxon>
        <taxon>Acetobacteraceae</taxon>
        <taxon>Gluconobacter</taxon>
    </lineage>
</organism>
<keyword evidence="8" id="KW-1185">Reference proteome</keyword>
<feature type="transmembrane region" description="Helical" evidence="5">
    <location>
        <begin position="359"/>
        <end position="376"/>
    </location>
</feature>
<evidence type="ECO:0000256" key="3">
    <source>
        <dbReference type="ARBA" id="ARBA00022989"/>
    </source>
</evidence>
<proteinExistence type="predicted"/>
<feature type="transmembrane region" description="Helical" evidence="5">
    <location>
        <begin position="150"/>
        <end position="169"/>
    </location>
</feature>